<dbReference type="AlphaFoldDB" id="A0AAD6Z815"/>
<dbReference type="Proteomes" id="UP001218218">
    <property type="component" value="Unassembled WGS sequence"/>
</dbReference>
<protein>
    <submittedName>
        <fullName evidence="1">Uncharacterized protein</fullName>
    </submittedName>
</protein>
<name>A0AAD6Z815_9AGAR</name>
<dbReference type="EMBL" id="JARIHO010000078">
    <property type="protein sequence ID" value="KAJ7310726.1"/>
    <property type="molecule type" value="Genomic_DNA"/>
</dbReference>
<comment type="caution">
    <text evidence="1">The sequence shown here is derived from an EMBL/GenBank/DDBJ whole genome shotgun (WGS) entry which is preliminary data.</text>
</comment>
<sequence length="182" mass="19451">MPCTSIGLPPSILIFDIDQTPIKSSSTCTPAPTLGPLRSPALFHGQEDQLTSACTSSIASILAFPRVPHAPRPPCLSPSPTAFLKTHALLSHRPVSDARTDHREATMLFLGELGGLGTGGDAIHPRRARNLQSTVLAPACLASLRRVHFAYAVSAAVLFLEDVLRAVVFADRWGPGMCLERH</sequence>
<evidence type="ECO:0000313" key="2">
    <source>
        <dbReference type="Proteomes" id="UP001218218"/>
    </source>
</evidence>
<organism evidence="1 2">
    <name type="scientific">Mycena albidolilacea</name>
    <dbReference type="NCBI Taxonomy" id="1033008"/>
    <lineage>
        <taxon>Eukaryota</taxon>
        <taxon>Fungi</taxon>
        <taxon>Dikarya</taxon>
        <taxon>Basidiomycota</taxon>
        <taxon>Agaricomycotina</taxon>
        <taxon>Agaricomycetes</taxon>
        <taxon>Agaricomycetidae</taxon>
        <taxon>Agaricales</taxon>
        <taxon>Marasmiineae</taxon>
        <taxon>Mycenaceae</taxon>
        <taxon>Mycena</taxon>
    </lineage>
</organism>
<keyword evidence="2" id="KW-1185">Reference proteome</keyword>
<accession>A0AAD6Z815</accession>
<evidence type="ECO:0000313" key="1">
    <source>
        <dbReference type="EMBL" id="KAJ7310726.1"/>
    </source>
</evidence>
<proteinExistence type="predicted"/>
<gene>
    <name evidence="1" type="ORF">DFH08DRAFT_1046578</name>
</gene>
<reference evidence="1" key="1">
    <citation type="submission" date="2023-03" db="EMBL/GenBank/DDBJ databases">
        <title>Massive genome expansion in bonnet fungi (Mycena s.s.) driven by repeated elements and novel gene families across ecological guilds.</title>
        <authorList>
            <consortium name="Lawrence Berkeley National Laboratory"/>
            <person name="Harder C.B."/>
            <person name="Miyauchi S."/>
            <person name="Viragh M."/>
            <person name="Kuo A."/>
            <person name="Thoen E."/>
            <person name="Andreopoulos B."/>
            <person name="Lu D."/>
            <person name="Skrede I."/>
            <person name="Drula E."/>
            <person name="Henrissat B."/>
            <person name="Morin E."/>
            <person name="Kohler A."/>
            <person name="Barry K."/>
            <person name="LaButti K."/>
            <person name="Morin E."/>
            <person name="Salamov A."/>
            <person name="Lipzen A."/>
            <person name="Mereny Z."/>
            <person name="Hegedus B."/>
            <person name="Baldrian P."/>
            <person name="Stursova M."/>
            <person name="Weitz H."/>
            <person name="Taylor A."/>
            <person name="Grigoriev I.V."/>
            <person name="Nagy L.G."/>
            <person name="Martin F."/>
            <person name="Kauserud H."/>
        </authorList>
    </citation>
    <scope>NUCLEOTIDE SEQUENCE</scope>
    <source>
        <strain evidence="1">CBHHK002</strain>
    </source>
</reference>